<proteinExistence type="predicted"/>
<dbReference type="EMBL" id="FQVM01000011">
    <property type="protein sequence ID" value="SHE78633.1"/>
    <property type="molecule type" value="Genomic_DNA"/>
</dbReference>
<protein>
    <submittedName>
        <fullName evidence="1">Uncharacterized protein</fullName>
    </submittedName>
</protein>
<dbReference type="STRING" id="1533.SAMN05443638_11156"/>
<dbReference type="Proteomes" id="UP000184035">
    <property type="component" value="Unassembled WGS sequence"/>
</dbReference>
<name>A0A1M4WC52_9CLOT</name>
<reference evidence="1 2" key="1">
    <citation type="submission" date="2016-11" db="EMBL/GenBank/DDBJ databases">
        <authorList>
            <person name="Jaros S."/>
            <person name="Januszkiewicz K."/>
            <person name="Wedrychowicz H."/>
        </authorList>
    </citation>
    <scope>NUCLEOTIDE SEQUENCE [LARGE SCALE GENOMIC DNA]</scope>
    <source>
        <strain evidence="1 2">DSM 2631</strain>
    </source>
</reference>
<dbReference type="AlphaFoldDB" id="A0A1M4WC52"/>
<keyword evidence="2" id="KW-1185">Reference proteome</keyword>
<evidence type="ECO:0000313" key="2">
    <source>
        <dbReference type="Proteomes" id="UP000184035"/>
    </source>
</evidence>
<evidence type="ECO:0000313" key="1">
    <source>
        <dbReference type="EMBL" id="SHE78633.1"/>
    </source>
</evidence>
<dbReference type="RefSeq" id="WP_072895583.1">
    <property type="nucleotide sequence ID" value="NZ_FQVM01000011.1"/>
</dbReference>
<sequence length="178" mass="21286">MRRVFLFSSIFILLFSNFQFNYKDTYSNLIYNSELSKNTHHENKFLLSNNNLKSKNINYISGEWIVTDDIISTFMSSENKEDSLRYSGKYLNINNRLFNYNNKTYKDISYDIYDISEEEFFSQWRVSLKSLGIYAPKAKKITIKNTPFSNEFNYILVKNRSTIYLIYNGTFFRLNKVN</sequence>
<accession>A0A1M4WC52</accession>
<organism evidence="1 2">
    <name type="scientific">Clostridium fallax</name>
    <dbReference type="NCBI Taxonomy" id="1533"/>
    <lineage>
        <taxon>Bacteria</taxon>
        <taxon>Bacillati</taxon>
        <taxon>Bacillota</taxon>
        <taxon>Clostridia</taxon>
        <taxon>Eubacteriales</taxon>
        <taxon>Clostridiaceae</taxon>
        <taxon>Clostridium</taxon>
    </lineage>
</organism>
<gene>
    <name evidence="1" type="ORF">SAMN05443638_11156</name>
</gene>